<feature type="transmembrane region" description="Helical" evidence="1">
    <location>
        <begin position="18"/>
        <end position="40"/>
    </location>
</feature>
<keyword evidence="1" id="KW-1133">Transmembrane helix</keyword>
<dbReference type="Proteomes" id="UP000023435">
    <property type="component" value="Unassembled WGS sequence"/>
</dbReference>
<keyword evidence="1" id="KW-0472">Membrane</keyword>
<dbReference type="Pfam" id="PF22322">
    <property type="entry name" value="DUF6973"/>
    <property type="match status" value="1"/>
</dbReference>
<sequence length="148" mass="16204">MSAAPAPPTRRRRWRSRALALVALLGAYPAFVMIAVYTQWFAADLPGGRNGPADAYRHSLASAIVAYTLSPRCVDWVTAVMERGGQGNASRAMDAHNNRIGARLGAAAENWTAMQREVRAAVDHGAIDARSPEQITWRAPSSWQDRLY</sequence>
<gene>
    <name evidence="3" type="ORF">AZ78_0651</name>
</gene>
<evidence type="ECO:0000313" key="4">
    <source>
        <dbReference type="Proteomes" id="UP000023435"/>
    </source>
</evidence>
<dbReference type="OrthoDB" id="5984905at2"/>
<dbReference type="EMBL" id="JAJA02000001">
    <property type="protein sequence ID" value="KWS03105.1"/>
    <property type="molecule type" value="Genomic_DNA"/>
</dbReference>
<evidence type="ECO:0000256" key="1">
    <source>
        <dbReference type="SAM" id="Phobius"/>
    </source>
</evidence>
<evidence type="ECO:0000313" key="3">
    <source>
        <dbReference type="EMBL" id="KWS03105.1"/>
    </source>
</evidence>
<organism evidence="3 4">
    <name type="scientific">Lysobacter capsici AZ78</name>
    <dbReference type="NCBI Taxonomy" id="1444315"/>
    <lineage>
        <taxon>Bacteria</taxon>
        <taxon>Pseudomonadati</taxon>
        <taxon>Pseudomonadota</taxon>
        <taxon>Gammaproteobacteria</taxon>
        <taxon>Lysobacterales</taxon>
        <taxon>Lysobacteraceae</taxon>
        <taxon>Lysobacter</taxon>
    </lineage>
</organism>
<comment type="caution">
    <text evidence="3">The sequence shown here is derived from an EMBL/GenBank/DDBJ whole genome shotgun (WGS) entry which is preliminary data.</text>
</comment>
<name>A0A108U5U1_9GAMM</name>
<dbReference type="InterPro" id="IPR054246">
    <property type="entry name" value="DUF6973"/>
</dbReference>
<feature type="domain" description="DUF6973" evidence="2">
    <location>
        <begin position="48"/>
        <end position="112"/>
    </location>
</feature>
<keyword evidence="4" id="KW-1185">Reference proteome</keyword>
<protein>
    <recommendedName>
        <fullName evidence="2">DUF6973 domain-containing protein</fullName>
    </recommendedName>
</protein>
<accession>A0A108U5U1</accession>
<dbReference type="AlphaFoldDB" id="A0A108U5U1"/>
<dbReference type="RefSeq" id="WP_036102960.1">
    <property type="nucleotide sequence ID" value="NZ_JAJA02000001.1"/>
</dbReference>
<evidence type="ECO:0000259" key="2">
    <source>
        <dbReference type="Pfam" id="PF22322"/>
    </source>
</evidence>
<keyword evidence="1" id="KW-0812">Transmembrane</keyword>
<proteinExistence type="predicted"/>
<reference evidence="3 4" key="1">
    <citation type="journal article" date="2014" name="Genome Announc.">
        <title>Draft Genome Sequence of Lysobacter capsici AZ78, a Bacterium Antagonistic to Plant-Pathogenic Oomycetes.</title>
        <authorList>
            <person name="Puopolo G."/>
            <person name="Sonego P."/>
            <person name="Engelen K."/>
            <person name="Pertot I."/>
        </authorList>
    </citation>
    <scope>NUCLEOTIDE SEQUENCE [LARGE SCALE GENOMIC DNA]</scope>
    <source>
        <strain evidence="3 4">AZ78</strain>
    </source>
</reference>